<evidence type="ECO:0000256" key="1">
    <source>
        <dbReference type="SAM" id="MobiDB-lite"/>
    </source>
</evidence>
<accession>A0AAE7WMM4</accession>
<evidence type="ECO:0000313" key="2">
    <source>
        <dbReference type="EMBL" id="QYW02272.1"/>
    </source>
</evidence>
<keyword evidence="3" id="KW-1185">Reference proteome</keyword>
<organism evidence="2 3">
    <name type="scientific">Stenotrophomonas phage Philippe</name>
    <dbReference type="NCBI Taxonomy" id="2859655"/>
    <lineage>
        <taxon>Viruses</taxon>
        <taxon>Duplodnaviria</taxon>
        <taxon>Heunggongvirae</taxon>
        <taxon>Uroviricota</taxon>
        <taxon>Caudoviricetes</taxon>
        <taxon>Schitoviridae</taxon>
        <taxon>Philippevirus</taxon>
        <taxon>Philippevirus philippe</taxon>
    </lineage>
</organism>
<reference evidence="2" key="1">
    <citation type="submission" date="2021-06" db="EMBL/GenBank/DDBJ databases">
        <title>Complete genome sequence of Stenotrophomonas maltophilia phage Philippe.</title>
        <authorList>
            <person name="Vallavanatt I."/>
            <person name="Bartz M."/>
            <person name="Clark J."/>
            <person name="Burrowes B."/>
            <person name="Liu M."/>
            <person name="Gill J."/>
        </authorList>
    </citation>
    <scope>NUCLEOTIDE SEQUENCE</scope>
</reference>
<feature type="region of interest" description="Disordered" evidence="1">
    <location>
        <begin position="120"/>
        <end position="142"/>
    </location>
</feature>
<gene>
    <name evidence="2" type="ORF">CPT_Philippe_079</name>
</gene>
<evidence type="ECO:0000313" key="3">
    <source>
        <dbReference type="Proteomes" id="UP000827261"/>
    </source>
</evidence>
<sequence length="142" mass="15447">MDYNNWLAQYPALGQGFQAAGSGGIGGYPTGAGVSINQNWQQGYRPYGAGMGQNSGFGLNMNTFQTGLGAVQGLSNLYFGFRGLNMAKDQFNLSKRVAEANLNNTRQSYNTQLEDRARSRAVMEGQTAQQTQDYIDRNRLGG</sequence>
<dbReference type="EMBL" id="MZ326861">
    <property type="protein sequence ID" value="QYW02272.1"/>
    <property type="molecule type" value="Genomic_DNA"/>
</dbReference>
<dbReference type="Proteomes" id="UP000827261">
    <property type="component" value="Segment"/>
</dbReference>
<protein>
    <submittedName>
        <fullName evidence="2">Uncharacterized protein</fullName>
    </submittedName>
</protein>
<proteinExistence type="predicted"/>
<name>A0AAE7WMM4_9CAUD</name>